<dbReference type="AlphaFoldDB" id="A0A6N8FAC6"/>
<evidence type="ECO:0000313" key="1">
    <source>
        <dbReference type="EMBL" id="MUH72067.1"/>
    </source>
</evidence>
<dbReference type="OrthoDB" id="6310159at2"/>
<dbReference type="Proteomes" id="UP000439994">
    <property type="component" value="Unassembled WGS sequence"/>
</dbReference>
<accession>A0A6N8FAC6</accession>
<name>A0A6N8FAC6_9GAMM</name>
<keyword evidence="2" id="KW-1185">Reference proteome</keyword>
<organism evidence="1 2">
    <name type="scientific">Psychrosphaera haliotis</name>
    <dbReference type="NCBI Taxonomy" id="555083"/>
    <lineage>
        <taxon>Bacteria</taxon>
        <taxon>Pseudomonadati</taxon>
        <taxon>Pseudomonadota</taxon>
        <taxon>Gammaproteobacteria</taxon>
        <taxon>Alteromonadales</taxon>
        <taxon>Pseudoalteromonadaceae</taxon>
        <taxon>Psychrosphaera</taxon>
    </lineage>
</organism>
<reference evidence="1 2" key="1">
    <citation type="submission" date="2019-11" db="EMBL/GenBank/DDBJ databases">
        <title>P. haliotis isolates from Z. marina roots.</title>
        <authorList>
            <person name="Cohen M."/>
            <person name="Jospin G."/>
            <person name="Eisen J.A."/>
            <person name="Coil D.A."/>
        </authorList>
    </citation>
    <scope>NUCLEOTIDE SEQUENCE [LARGE SCALE GENOMIC DNA]</scope>
    <source>
        <strain evidence="1 2">UCD-MCMsp1aY</strain>
    </source>
</reference>
<comment type="caution">
    <text evidence="1">The sequence shown here is derived from an EMBL/GenBank/DDBJ whole genome shotgun (WGS) entry which is preliminary data.</text>
</comment>
<sequence>MKSIKLVVAAIIGSIVSGCSVLPIKSSIKDNHFRIENFMDDRGADKEYVYLMCHKKRVTTWSNPKQFMAGKHNLWVKALVSKRDTANSQRVAYVNFEIELSAGESYTLNRKIDDEQISIWIQDSENGKVVSKVKVAKLELPKVVDKRLRREQCESGTI</sequence>
<protein>
    <submittedName>
        <fullName evidence="1">Uncharacterized protein</fullName>
    </submittedName>
</protein>
<dbReference type="PROSITE" id="PS51257">
    <property type="entry name" value="PROKAR_LIPOPROTEIN"/>
    <property type="match status" value="1"/>
</dbReference>
<proteinExistence type="predicted"/>
<evidence type="ECO:0000313" key="2">
    <source>
        <dbReference type="Proteomes" id="UP000439994"/>
    </source>
</evidence>
<gene>
    <name evidence="1" type="ORF">GNP35_05965</name>
</gene>
<dbReference type="EMBL" id="WOCD01000003">
    <property type="protein sequence ID" value="MUH72067.1"/>
    <property type="molecule type" value="Genomic_DNA"/>
</dbReference>